<gene>
    <name evidence="1" type="ORF">NDR86_09835</name>
</gene>
<keyword evidence="2" id="KW-1185">Reference proteome</keyword>
<dbReference type="Proteomes" id="UP001139157">
    <property type="component" value="Unassembled WGS sequence"/>
</dbReference>
<evidence type="ECO:0000313" key="2">
    <source>
        <dbReference type="Proteomes" id="UP001139157"/>
    </source>
</evidence>
<reference evidence="1" key="1">
    <citation type="submission" date="2022-06" db="EMBL/GenBank/DDBJ databases">
        <title>Novel species in genus nocardia.</title>
        <authorList>
            <person name="Li F."/>
        </authorList>
    </citation>
    <scope>NUCLEOTIDE SEQUENCE</scope>
    <source>
        <strain evidence="1">CDC141</strain>
    </source>
</reference>
<protein>
    <submittedName>
        <fullName evidence="1">Uncharacterized protein</fullName>
    </submittedName>
</protein>
<name>A0A9X2IXE5_9NOCA</name>
<dbReference type="RefSeq" id="WP_251910823.1">
    <property type="nucleotide sequence ID" value="NZ_JAMRXG010000003.1"/>
</dbReference>
<evidence type="ECO:0000313" key="1">
    <source>
        <dbReference type="EMBL" id="MCM6773770.1"/>
    </source>
</evidence>
<dbReference type="EMBL" id="JAMRXG010000003">
    <property type="protein sequence ID" value="MCM6773770.1"/>
    <property type="molecule type" value="Genomic_DNA"/>
</dbReference>
<comment type="caution">
    <text evidence="1">The sequence shown here is derived from an EMBL/GenBank/DDBJ whole genome shotgun (WGS) entry which is preliminary data.</text>
</comment>
<sequence>MAFLFCNTRQIQLGPPHPPTIGEHKANIAHHLNQSAFTDVINNDAEVAGNRAGMRLSVLHLPISGGRFYEQVMAAGDNRDATLALVNETVAALNF</sequence>
<accession>A0A9X2IXE5</accession>
<dbReference type="AlphaFoldDB" id="A0A9X2IXE5"/>
<organism evidence="1 2">
    <name type="scientific">Nocardia pulmonis</name>
    <dbReference type="NCBI Taxonomy" id="2951408"/>
    <lineage>
        <taxon>Bacteria</taxon>
        <taxon>Bacillati</taxon>
        <taxon>Actinomycetota</taxon>
        <taxon>Actinomycetes</taxon>
        <taxon>Mycobacteriales</taxon>
        <taxon>Nocardiaceae</taxon>
        <taxon>Nocardia</taxon>
    </lineage>
</organism>
<proteinExistence type="predicted"/>